<proteinExistence type="predicted"/>
<reference evidence="4" key="1">
    <citation type="journal article" date="2017" name="Nat. Microbiol.">
        <title>Global analysis of biosynthetic gene clusters reveals vast potential of secondary metabolite production in Penicillium species.</title>
        <authorList>
            <person name="Nielsen J.C."/>
            <person name="Grijseels S."/>
            <person name="Prigent S."/>
            <person name="Ji B."/>
            <person name="Dainat J."/>
            <person name="Nielsen K.F."/>
            <person name="Frisvad J.C."/>
            <person name="Workman M."/>
            <person name="Nielsen J."/>
        </authorList>
    </citation>
    <scope>NUCLEOTIDE SEQUENCE [LARGE SCALE GENOMIC DNA]</scope>
    <source>
        <strain evidence="4">IBT 31321</strain>
    </source>
</reference>
<dbReference type="Gene3D" id="1.10.630.10">
    <property type="entry name" value="Cytochrome P450"/>
    <property type="match status" value="1"/>
</dbReference>
<dbReference type="InterPro" id="IPR001128">
    <property type="entry name" value="Cyt_P450"/>
</dbReference>
<dbReference type="SUPFAM" id="SSF48264">
    <property type="entry name" value="Cytochrome P450"/>
    <property type="match status" value="1"/>
</dbReference>
<dbReference type="PRINTS" id="PR00463">
    <property type="entry name" value="EP450I"/>
</dbReference>
<dbReference type="EMBL" id="MDDG01000008">
    <property type="protein sequence ID" value="OQE38678.1"/>
    <property type="molecule type" value="Genomic_DNA"/>
</dbReference>
<evidence type="ECO:0000256" key="1">
    <source>
        <dbReference type="PIRSR" id="PIRSR602401-1"/>
    </source>
</evidence>
<comment type="caution">
    <text evidence="3">The sequence shown here is derived from an EMBL/GenBank/DDBJ whole genome shotgun (WGS) entry which is preliminary data.</text>
</comment>
<dbReference type="PANTHER" id="PTHR24305">
    <property type="entry name" value="CYTOCHROME P450"/>
    <property type="match status" value="1"/>
</dbReference>
<evidence type="ECO:0000313" key="3">
    <source>
        <dbReference type="EMBL" id="OQE38678.1"/>
    </source>
</evidence>
<keyword evidence="2" id="KW-0472">Membrane</keyword>
<accession>A0A1V6UJV2</accession>
<dbReference type="InterPro" id="IPR002401">
    <property type="entry name" value="Cyt_P450_E_grp-I"/>
</dbReference>
<feature type="transmembrane region" description="Helical" evidence="2">
    <location>
        <begin position="12"/>
        <end position="35"/>
    </location>
</feature>
<evidence type="ECO:0000256" key="2">
    <source>
        <dbReference type="SAM" id="Phobius"/>
    </source>
</evidence>
<dbReference type="STRING" id="36646.A0A1V6UJV2"/>
<organism evidence="3 4">
    <name type="scientific">Penicillium coprophilum</name>
    <dbReference type="NCBI Taxonomy" id="36646"/>
    <lineage>
        <taxon>Eukaryota</taxon>
        <taxon>Fungi</taxon>
        <taxon>Dikarya</taxon>
        <taxon>Ascomycota</taxon>
        <taxon>Pezizomycotina</taxon>
        <taxon>Eurotiomycetes</taxon>
        <taxon>Eurotiomycetidae</taxon>
        <taxon>Eurotiales</taxon>
        <taxon>Aspergillaceae</taxon>
        <taxon>Penicillium</taxon>
    </lineage>
</organism>
<dbReference type="InterPro" id="IPR050121">
    <property type="entry name" value="Cytochrome_P450_monoxygenase"/>
</dbReference>
<protein>
    <submittedName>
        <fullName evidence="3">Uncharacterized protein</fullName>
    </submittedName>
</protein>
<evidence type="ECO:0000313" key="4">
    <source>
        <dbReference type="Proteomes" id="UP000191500"/>
    </source>
</evidence>
<keyword evidence="1" id="KW-0408">Iron</keyword>
<dbReference type="GO" id="GO:0016705">
    <property type="term" value="F:oxidoreductase activity, acting on paired donors, with incorporation or reduction of molecular oxygen"/>
    <property type="evidence" value="ECO:0007669"/>
    <property type="project" value="InterPro"/>
</dbReference>
<dbReference type="FunFam" id="1.10.630.10:FF:000129">
    <property type="entry name" value="Benzoate 4-monooxygenase cytochrome P450"/>
    <property type="match status" value="1"/>
</dbReference>
<keyword evidence="2" id="KW-1133">Transmembrane helix</keyword>
<dbReference type="GO" id="GO:0005506">
    <property type="term" value="F:iron ion binding"/>
    <property type="evidence" value="ECO:0007669"/>
    <property type="project" value="InterPro"/>
</dbReference>
<gene>
    <name evidence="3" type="ORF">PENCOP_c008G07634</name>
</gene>
<feature type="transmembrane region" description="Helical" evidence="2">
    <location>
        <begin position="80"/>
        <end position="101"/>
    </location>
</feature>
<keyword evidence="1" id="KW-0349">Heme</keyword>
<name>A0A1V6UJV2_9EURO</name>
<sequence>MSSSLFSVEGLSQALSIEFLSLGLSVAGLGVLSHVSIFRTLPVEEYLYGLLGLYIVTLCLVALIYIFATNLALLQVLIRVGWIAFAFNGALLSSIGIYRLFFHRLHHFPGPVLSKLSRFYDAYLAGRNVQYNVEIARLHDTYGDFIRTGPREICIVRKSAVPLIFGPESKCLKSTYYAQVSTQAEFCSIHQTRDVVDHRKRHKAWDRSFSIKALATYEPRVKDKVDQFASYIGSNLGQPLDASAWSMFLSFDIMGNVGFGKEFNNLATGIEHPAIKGIHDHMAVLGTMGHVPWLLNLANRIPGAVSGYSSFFQWCTNEIERKQQDWDMDKSPQDIVSWLLKAYVEKDISAAPTEAALHQDSRVIVVGGSETVATTLASALYYLAKNPAVLSKLQCHLDEVMPGRSKDWSYEKVKSVTYLDDIIHETLRLRPAVMTGGYRVTPAEGLQIDEVYIPGDVNVFVPVQLIQTDERYYTDAKQFVPERWNEKTEMCSESAPFFPFLLGPYTCPGKNLGMMSLRISLSTLAQLFHIQFSPGETGEAFETKTRDTFTTTLPPFQIQFQSR</sequence>
<dbReference type="InterPro" id="IPR036396">
    <property type="entry name" value="Cyt_P450_sf"/>
</dbReference>
<dbReference type="Proteomes" id="UP000191500">
    <property type="component" value="Unassembled WGS sequence"/>
</dbReference>
<comment type="cofactor">
    <cofactor evidence="1">
        <name>heme</name>
        <dbReference type="ChEBI" id="CHEBI:30413"/>
    </cofactor>
</comment>
<keyword evidence="4" id="KW-1185">Reference proteome</keyword>
<dbReference type="AlphaFoldDB" id="A0A1V6UJV2"/>
<dbReference type="PRINTS" id="PR00385">
    <property type="entry name" value="P450"/>
</dbReference>
<dbReference type="GO" id="GO:0020037">
    <property type="term" value="F:heme binding"/>
    <property type="evidence" value="ECO:0007669"/>
    <property type="project" value="InterPro"/>
</dbReference>
<dbReference type="GO" id="GO:0043386">
    <property type="term" value="P:mycotoxin biosynthetic process"/>
    <property type="evidence" value="ECO:0007669"/>
    <property type="project" value="UniProtKB-ARBA"/>
</dbReference>
<feature type="transmembrane region" description="Helical" evidence="2">
    <location>
        <begin position="47"/>
        <end position="68"/>
    </location>
</feature>
<dbReference type="Pfam" id="PF00067">
    <property type="entry name" value="p450"/>
    <property type="match status" value="1"/>
</dbReference>
<keyword evidence="1" id="KW-0479">Metal-binding</keyword>
<dbReference type="PANTHER" id="PTHR24305:SF78">
    <property type="entry name" value="P450, PUTATIVE (EUROFUNG)-RELATED"/>
    <property type="match status" value="1"/>
</dbReference>
<dbReference type="CDD" id="cd11061">
    <property type="entry name" value="CYP67-like"/>
    <property type="match status" value="1"/>
</dbReference>
<feature type="binding site" description="axial binding residue" evidence="1">
    <location>
        <position position="507"/>
    </location>
    <ligand>
        <name>heme</name>
        <dbReference type="ChEBI" id="CHEBI:30413"/>
    </ligand>
    <ligandPart>
        <name>Fe</name>
        <dbReference type="ChEBI" id="CHEBI:18248"/>
    </ligandPart>
</feature>
<dbReference type="GO" id="GO:0004497">
    <property type="term" value="F:monooxygenase activity"/>
    <property type="evidence" value="ECO:0007669"/>
    <property type="project" value="InterPro"/>
</dbReference>
<keyword evidence="2" id="KW-0812">Transmembrane</keyword>